<dbReference type="SUPFAM" id="SSF82171">
    <property type="entry name" value="DPP6 N-terminal domain-like"/>
    <property type="match status" value="1"/>
</dbReference>
<dbReference type="RefSeq" id="WP_378250652.1">
    <property type="nucleotide sequence ID" value="NZ_JBHSKF010000018.1"/>
</dbReference>
<keyword evidence="2" id="KW-1185">Reference proteome</keyword>
<dbReference type="InterPro" id="IPR011042">
    <property type="entry name" value="6-blade_b-propeller_TolB-like"/>
</dbReference>
<organism evidence="1 2">
    <name type="scientific">Actinokineospora guangxiensis</name>
    <dbReference type="NCBI Taxonomy" id="1490288"/>
    <lineage>
        <taxon>Bacteria</taxon>
        <taxon>Bacillati</taxon>
        <taxon>Actinomycetota</taxon>
        <taxon>Actinomycetes</taxon>
        <taxon>Pseudonocardiales</taxon>
        <taxon>Pseudonocardiaceae</taxon>
        <taxon>Actinokineospora</taxon>
    </lineage>
</organism>
<evidence type="ECO:0000313" key="1">
    <source>
        <dbReference type="EMBL" id="MFC5290756.1"/>
    </source>
</evidence>
<name>A0ABW0EVI4_9PSEU</name>
<evidence type="ECO:0000313" key="2">
    <source>
        <dbReference type="Proteomes" id="UP001596157"/>
    </source>
</evidence>
<gene>
    <name evidence="1" type="ORF">ACFPM7_27215</name>
</gene>
<sequence length="291" mass="30559">MSGNRVLDAADRVLVGTDGGLIELDAAGAATPLTPATGEARYLPGTTDVVHQDGDGITVLSRGSGRGWSRGSAKAKSRPLLRADHAVQLLGVLPGRVVYRANPRHRLLWDVVIRNVFVGEEQAVYDRGGDVRAAAVSPNSRYIAIRLPRKLILVDTMPLTEDDHVRLIGPEPADGGHRHLSWLPDSVRLVATADGAVSRYDVERGSWEPLVSGLGPNAVGVIAPDGRRLAIVDGGRVAFHHAGTGDFLRAAEIDAHGSPVWTPDSATVAVATADGVATVVAQSAFVKAVAL</sequence>
<proteinExistence type="predicted"/>
<reference evidence="2" key="1">
    <citation type="journal article" date="2019" name="Int. J. Syst. Evol. Microbiol.">
        <title>The Global Catalogue of Microorganisms (GCM) 10K type strain sequencing project: providing services to taxonomists for standard genome sequencing and annotation.</title>
        <authorList>
            <consortium name="The Broad Institute Genomics Platform"/>
            <consortium name="The Broad Institute Genome Sequencing Center for Infectious Disease"/>
            <person name="Wu L."/>
            <person name="Ma J."/>
        </authorList>
    </citation>
    <scope>NUCLEOTIDE SEQUENCE [LARGE SCALE GENOMIC DNA]</scope>
    <source>
        <strain evidence="2">CCUG 59778</strain>
    </source>
</reference>
<dbReference type="Gene3D" id="2.120.10.30">
    <property type="entry name" value="TolB, C-terminal domain"/>
    <property type="match status" value="1"/>
</dbReference>
<protein>
    <submittedName>
        <fullName evidence="1">TolB family protein</fullName>
    </submittedName>
</protein>
<accession>A0ABW0EVI4</accession>
<comment type="caution">
    <text evidence="1">The sequence shown here is derived from an EMBL/GenBank/DDBJ whole genome shotgun (WGS) entry which is preliminary data.</text>
</comment>
<dbReference type="Proteomes" id="UP001596157">
    <property type="component" value="Unassembled WGS sequence"/>
</dbReference>
<dbReference type="EMBL" id="JBHSKF010000018">
    <property type="protein sequence ID" value="MFC5290756.1"/>
    <property type="molecule type" value="Genomic_DNA"/>
</dbReference>